<evidence type="ECO:0000313" key="2">
    <source>
        <dbReference type="EMBL" id="SFU07419.1"/>
    </source>
</evidence>
<name>A0A1I7D6Z0_9ACTN</name>
<dbReference type="OrthoDB" id="3830295at2"/>
<keyword evidence="1" id="KW-0472">Membrane</keyword>
<feature type="transmembrane region" description="Helical" evidence="1">
    <location>
        <begin position="92"/>
        <end position="109"/>
    </location>
</feature>
<dbReference type="Proteomes" id="UP000199546">
    <property type="component" value="Unassembled WGS sequence"/>
</dbReference>
<keyword evidence="1" id="KW-0812">Transmembrane</keyword>
<dbReference type="AlphaFoldDB" id="A0A1I7D6Z0"/>
<dbReference type="EMBL" id="FPBA01000036">
    <property type="protein sequence ID" value="SFU07419.1"/>
    <property type="molecule type" value="Genomic_DNA"/>
</dbReference>
<keyword evidence="3" id="KW-1185">Reference proteome</keyword>
<proteinExistence type="predicted"/>
<reference evidence="3" key="1">
    <citation type="submission" date="2016-10" db="EMBL/GenBank/DDBJ databases">
        <authorList>
            <person name="Varghese N."/>
            <person name="Submissions S."/>
        </authorList>
    </citation>
    <scope>NUCLEOTIDE SEQUENCE [LARGE SCALE GENOMIC DNA]</scope>
    <source>
        <strain evidence="3">DSM 46136</strain>
    </source>
</reference>
<evidence type="ECO:0000313" key="3">
    <source>
        <dbReference type="Proteomes" id="UP000199546"/>
    </source>
</evidence>
<dbReference type="STRING" id="1296565.SAMN05660657_05389"/>
<evidence type="ECO:0008006" key="4">
    <source>
        <dbReference type="Google" id="ProtNLM"/>
    </source>
</evidence>
<keyword evidence="1" id="KW-1133">Transmembrane helix</keyword>
<dbReference type="RefSeq" id="WP_093584602.1">
    <property type="nucleotide sequence ID" value="NZ_FPBA01000036.1"/>
</dbReference>
<gene>
    <name evidence="2" type="ORF">SAMN05660657_05389</name>
</gene>
<organism evidence="2 3">
    <name type="scientific">Geodermatophilus amargosae</name>
    <dbReference type="NCBI Taxonomy" id="1296565"/>
    <lineage>
        <taxon>Bacteria</taxon>
        <taxon>Bacillati</taxon>
        <taxon>Actinomycetota</taxon>
        <taxon>Actinomycetes</taxon>
        <taxon>Geodermatophilales</taxon>
        <taxon>Geodermatophilaceae</taxon>
        <taxon>Geodermatophilus</taxon>
    </lineage>
</organism>
<accession>A0A1I7D6Z0</accession>
<protein>
    <recommendedName>
        <fullName evidence="4">Sporulation protein YtfJ (Spore_YtfJ)</fullName>
    </recommendedName>
</protein>
<evidence type="ECO:0000256" key="1">
    <source>
        <dbReference type="SAM" id="Phobius"/>
    </source>
</evidence>
<sequence length="118" mass="12428">MSEPTSETGDVLLQLAARLRENQVFGPPVQRDGVTVVPVAHVRAGGGLGGAAHRGPHETNGGFGFVARPAGAWIVEDSGAVRWQPAVDVTRIAMLGHMTAAAALFLLVMSRRHQERVG</sequence>